<evidence type="ECO:0000259" key="13">
    <source>
        <dbReference type="Pfam" id="PF01292"/>
    </source>
</evidence>
<evidence type="ECO:0000256" key="6">
    <source>
        <dbReference type="ARBA" id="ARBA00022692"/>
    </source>
</evidence>
<dbReference type="PRINTS" id="PR00161">
    <property type="entry name" value="NIHGNASECYTB"/>
</dbReference>
<keyword evidence="8" id="KW-0249">Electron transport</keyword>
<dbReference type="Pfam" id="PF01292">
    <property type="entry name" value="Ni_hydr_CYTB"/>
    <property type="match status" value="1"/>
</dbReference>
<evidence type="ECO:0000313" key="15">
    <source>
        <dbReference type="Proteomes" id="UP001596977"/>
    </source>
</evidence>
<evidence type="ECO:0000256" key="4">
    <source>
        <dbReference type="ARBA" id="ARBA00022475"/>
    </source>
</evidence>
<dbReference type="PANTHER" id="PTHR30485:SF1">
    <property type="entry name" value="CYTOCHROME YDHU-RELATED"/>
    <property type="match status" value="1"/>
</dbReference>
<evidence type="ECO:0000256" key="2">
    <source>
        <dbReference type="ARBA" id="ARBA00008622"/>
    </source>
</evidence>
<keyword evidence="9 12" id="KW-1133">Transmembrane helix</keyword>
<evidence type="ECO:0000256" key="7">
    <source>
        <dbReference type="ARBA" id="ARBA00022723"/>
    </source>
</evidence>
<evidence type="ECO:0000256" key="11">
    <source>
        <dbReference type="ARBA" id="ARBA00023136"/>
    </source>
</evidence>
<evidence type="ECO:0000256" key="5">
    <source>
        <dbReference type="ARBA" id="ARBA00022617"/>
    </source>
</evidence>
<keyword evidence="3" id="KW-0813">Transport</keyword>
<organism evidence="14 15">
    <name type="scientific">Sphingomonas canadensis</name>
    <dbReference type="NCBI Taxonomy" id="1219257"/>
    <lineage>
        <taxon>Bacteria</taxon>
        <taxon>Pseudomonadati</taxon>
        <taxon>Pseudomonadota</taxon>
        <taxon>Alphaproteobacteria</taxon>
        <taxon>Sphingomonadales</taxon>
        <taxon>Sphingomonadaceae</taxon>
        <taxon>Sphingomonas</taxon>
    </lineage>
</organism>
<name>A0ABW3H120_9SPHN</name>
<accession>A0ABW3H120</accession>
<dbReference type="InterPro" id="IPR011577">
    <property type="entry name" value="Cyt_b561_bac/Ni-Hgenase"/>
</dbReference>
<feature type="transmembrane region" description="Helical" evidence="12">
    <location>
        <begin position="90"/>
        <end position="112"/>
    </location>
</feature>
<dbReference type="PANTHER" id="PTHR30485">
    <property type="entry name" value="NI/FE-HYDROGENASE 1 B-TYPE CYTOCHROME SUBUNIT"/>
    <property type="match status" value="1"/>
</dbReference>
<comment type="caution">
    <text evidence="14">The sequence shown here is derived from an EMBL/GenBank/DDBJ whole genome shotgun (WGS) entry which is preliminary data.</text>
</comment>
<dbReference type="SUPFAM" id="SSF81342">
    <property type="entry name" value="Transmembrane di-heme cytochromes"/>
    <property type="match status" value="1"/>
</dbReference>
<keyword evidence="10" id="KW-0408">Iron</keyword>
<evidence type="ECO:0000256" key="1">
    <source>
        <dbReference type="ARBA" id="ARBA00004651"/>
    </source>
</evidence>
<dbReference type="InterPro" id="IPR000516">
    <property type="entry name" value="Ni-dep_Hydgase_cyt-B"/>
</dbReference>
<evidence type="ECO:0000256" key="3">
    <source>
        <dbReference type="ARBA" id="ARBA00022448"/>
    </source>
</evidence>
<evidence type="ECO:0000256" key="9">
    <source>
        <dbReference type="ARBA" id="ARBA00022989"/>
    </source>
</evidence>
<proteinExistence type="inferred from homology"/>
<comment type="subcellular location">
    <subcellularLocation>
        <location evidence="1">Cell membrane</location>
        <topology evidence="1">Multi-pass membrane protein</topology>
    </subcellularLocation>
</comment>
<dbReference type="EMBL" id="JBHTJG010000001">
    <property type="protein sequence ID" value="MFD0944849.1"/>
    <property type="molecule type" value="Genomic_DNA"/>
</dbReference>
<keyword evidence="7" id="KW-0479">Metal-binding</keyword>
<keyword evidence="4" id="KW-1003">Cell membrane</keyword>
<dbReference type="Gene3D" id="1.20.950.20">
    <property type="entry name" value="Transmembrane di-heme cytochromes, Chain C"/>
    <property type="match status" value="1"/>
</dbReference>
<sequence length="247" mass="27844">MDHSADPAPAQALPPPYSVYRHRLATRLWHWLNALSVFVMLGSGLMIFNAHPRLYWGQYGANFDHAWLELPRFPGWATIPSYYSLSAARAWHLFFALLLAFGLLAYMIASLANRHFQRDLRIRARDLAPRHLWADLKAHLALRFHDPADPAAYNLFQKIAYAGVVFVLLPLLILSGLALSPGMDAAWPWLTDIFFGRQSARSVHFIAMALIALFVVVHLALVLLAGPLDTVRSMVTGWWRVPPEEGA</sequence>
<evidence type="ECO:0000256" key="12">
    <source>
        <dbReference type="SAM" id="Phobius"/>
    </source>
</evidence>
<feature type="domain" description="Cytochrome b561 bacterial/Ni-hydrogenase" evidence="13">
    <location>
        <begin position="21"/>
        <end position="237"/>
    </location>
</feature>
<keyword evidence="11 12" id="KW-0472">Membrane</keyword>
<reference evidence="15" key="1">
    <citation type="journal article" date="2019" name="Int. J. Syst. Evol. Microbiol.">
        <title>The Global Catalogue of Microorganisms (GCM) 10K type strain sequencing project: providing services to taxonomists for standard genome sequencing and annotation.</title>
        <authorList>
            <consortium name="The Broad Institute Genomics Platform"/>
            <consortium name="The Broad Institute Genome Sequencing Center for Infectious Disease"/>
            <person name="Wu L."/>
            <person name="Ma J."/>
        </authorList>
    </citation>
    <scope>NUCLEOTIDE SEQUENCE [LARGE SCALE GENOMIC DNA]</scope>
    <source>
        <strain evidence="15">CCUG 62982</strain>
    </source>
</reference>
<feature type="transmembrane region" description="Helical" evidence="12">
    <location>
        <begin position="203"/>
        <end position="224"/>
    </location>
</feature>
<keyword evidence="6 12" id="KW-0812">Transmembrane</keyword>
<comment type="similarity">
    <text evidence="2">Belongs to the HupC/HyaC/HydC family.</text>
</comment>
<evidence type="ECO:0000256" key="8">
    <source>
        <dbReference type="ARBA" id="ARBA00022982"/>
    </source>
</evidence>
<evidence type="ECO:0000313" key="14">
    <source>
        <dbReference type="EMBL" id="MFD0944849.1"/>
    </source>
</evidence>
<dbReference type="InterPro" id="IPR016174">
    <property type="entry name" value="Di-haem_cyt_TM"/>
</dbReference>
<evidence type="ECO:0000256" key="10">
    <source>
        <dbReference type="ARBA" id="ARBA00023004"/>
    </source>
</evidence>
<feature type="transmembrane region" description="Helical" evidence="12">
    <location>
        <begin position="159"/>
        <end position="183"/>
    </location>
</feature>
<feature type="transmembrane region" description="Helical" evidence="12">
    <location>
        <begin position="28"/>
        <end position="48"/>
    </location>
</feature>
<gene>
    <name evidence="14" type="ORF">ACFQ1E_00700</name>
</gene>
<dbReference type="InterPro" id="IPR051542">
    <property type="entry name" value="Hydrogenase_cytochrome"/>
</dbReference>
<keyword evidence="5" id="KW-0349">Heme</keyword>
<protein>
    <submittedName>
        <fullName evidence="14">Cytochrome b/b6 domain-containing protein</fullName>
    </submittedName>
</protein>
<dbReference type="Proteomes" id="UP001596977">
    <property type="component" value="Unassembled WGS sequence"/>
</dbReference>
<dbReference type="RefSeq" id="WP_264942870.1">
    <property type="nucleotide sequence ID" value="NZ_JAPDRA010000001.1"/>
</dbReference>
<keyword evidence="15" id="KW-1185">Reference proteome</keyword>